<reference evidence="10 11" key="1">
    <citation type="submission" date="2019-11" db="EMBL/GenBank/DDBJ databases">
        <title>Whole genome sequence of Haloferax sp. MBLA0078.</title>
        <authorList>
            <person name="Seo M.-J."/>
            <person name="Cho E.-S."/>
        </authorList>
    </citation>
    <scope>NUCLEOTIDE SEQUENCE [LARGE SCALE GENOMIC DNA]</scope>
    <source>
        <strain evidence="10 11">MBLA0078</strain>
    </source>
</reference>
<dbReference type="InterPro" id="IPR013482">
    <property type="entry name" value="Molybde_CF_guanTrfase"/>
</dbReference>
<evidence type="ECO:0000256" key="2">
    <source>
        <dbReference type="ARBA" id="ARBA00022679"/>
    </source>
</evidence>
<dbReference type="GO" id="GO:0006777">
    <property type="term" value="P:Mo-molybdopterin cofactor biosynthetic process"/>
    <property type="evidence" value="ECO:0007669"/>
    <property type="project" value="UniProtKB-KW"/>
</dbReference>
<comment type="catalytic activity">
    <reaction evidence="8">
        <text>Mo-molybdopterin + GTP + H(+) = Mo-molybdopterin guanine dinucleotide + diphosphate</text>
        <dbReference type="Rhea" id="RHEA:34243"/>
        <dbReference type="ChEBI" id="CHEBI:15378"/>
        <dbReference type="ChEBI" id="CHEBI:33019"/>
        <dbReference type="ChEBI" id="CHEBI:37565"/>
        <dbReference type="ChEBI" id="CHEBI:71302"/>
        <dbReference type="ChEBI" id="CHEBI:71310"/>
        <dbReference type="EC" id="2.7.7.77"/>
    </reaction>
</comment>
<comment type="subcellular location">
    <subcellularLocation>
        <location evidence="8">Cytoplasm</location>
    </subcellularLocation>
</comment>
<keyword evidence="7 8" id="KW-0501">Molybdenum cofactor biosynthesis</keyword>
<name>A0A6A8GEJ9_9EURY</name>
<comment type="caution">
    <text evidence="8">Lacks conserved residue(s) required for the propagation of feature annotation.</text>
</comment>
<keyword evidence="4 8" id="KW-0547">Nucleotide-binding</keyword>
<dbReference type="AlphaFoldDB" id="A0A6A8GEJ9"/>
<comment type="caution">
    <text evidence="10">The sequence shown here is derived from an EMBL/GenBank/DDBJ whole genome shotgun (WGS) entry which is preliminary data.</text>
</comment>
<dbReference type="InterPro" id="IPR029044">
    <property type="entry name" value="Nucleotide-diphossugar_trans"/>
</dbReference>
<comment type="function">
    <text evidence="8">Transfers a GMP moiety from GTP to Mo-molybdopterin (Mo-MPT) cofactor (Moco or molybdenum cofactor) to form Mo-molybdopterin guanine dinucleotide (Mo-MGD) cofactor.</text>
</comment>
<dbReference type="Proteomes" id="UP000443423">
    <property type="component" value="Unassembled WGS sequence"/>
</dbReference>
<evidence type="ECO:0000313" key="10">
    <source>
        <dbReference type="EMBL" id="MRW98216.1"/>
    </source>
</evidence>
<evidence type="ECO:0000256" key="5">
    <source>
        <dbReference type="ARBA" id="ARBA00022842"/>
    </source>
</evidence>
<sequence>MGISPAEARGVVLAGGESTRFGEQNKALAHFDGEPLISRVVATLSDATGTRPILAARSEDRAADLLEVLPPVPTVSDAPDYEGPIAGLFAAAESVSTPWIVVTGCDMPLVSQTAVRTLLEHATDGVDAVVPDDAGRPEPLLAAYRTASIRAHRSQLSRAAGPQRLLDELPSVRTLSTEAYPVLDRAVTNVNTQGELATLVDTLAVGGFPR</sequence>
<dbReference type="PANTHER" id="PTHR19136:SF81">
    <property type="entry name" value="MOLYBDENUM COFACTOR GUANYLYLTRANSFERASE"/>
    <property type="match status" value="1"/>
</dbReference>
<dbReference type="Pfam" id="PF12804">
    <property type="entry name" value="NTP_transf_3"/>
    <property type="match status" value="1"/>
</dbReference>
<keyword evidence="11" id="KW-1185">Reference proteome</keyword>
<comment type="cofactor">
    <cofactor evidence="8">
        <name>Mg(2+)</name>
        <dbReference type="ChEBI" id="CHEBI:18420"/>
    </cofactor>
</comment>
<dbReference type="SUPFAM" id="SSF53448">
    <property type="entry name" value="Nucleotide-diphospho-sugar transferases"/>
    <property type="match status" value="1"/>
</dbReference>
<proteinExistence type="inferred from homology"/>
<keyword evidence="5 8" id="KW-0460">Magnesium</keyword>
<dbReference type="RefSeq" id="WP_151114210.1">
    <property type="nucleotide sequence ID" value="NZ_WKJQ01000003.1"/>
</dbReference>
<evidence type="ECO:0000256" key="7">
    <source>
        <dbReference type="ARBA" id="ARBA00023150"/>
    </source>
</evidence>
<dbReference type="EC" id="2.7.7.77" evidence="8"/>
<evidence type="ECO:0000256" key="1">
    <source>
        <dbReference type="ARBA" id="ARBA00022490"/>
    </source>
</evidence>
<organism evidence="10 11">
    <name type="scientific">Haloferax marinum</name>
    <dbReference type="NCBI Taxonomy" id="2666143"/>
    <lineage>
        <taxon>Archaea</taxon>
        <taxon>Methanobacteriati</taxon>
        <taxon>Methanobacteriota</taxon>
        <taxon>Stenosarchaea group</taxon>
        <taxon>Halobacteria</taxon>
        <taxon>Halobacteriales</taxon>
        <taxon>Haloferacaceae</taxon>
        <taxon>Haloferax</taxon>
    </lineage>
</organism>
<protein>
    <recommendedName>
        <fullName evidence="8">Probable molybdenum cofactor guanylyltransferase</fullName>
        <shortName evidence="8">MoCo guanylyltransferase</shortName>
        <ecNumber evidence="8">2.7.7.77</ecNumber>
    </recommendedName>
    <alternativeName>
        <fullName evidence="8">GTP:molybdopterin guanylyltransferase</fullName>
    </alternativeName>
    <alternativeName>
        <fullName evidence="8">Mo-MPT guanylyltransferase</fullName>
    </alternativeName>
    <alternativeName>
        <fullName evidence="8">Molybdopterin guanylyltransferase</fullName>
    </alternativeName>
    <alternativeName>
        <fullName evidence="8">Molybdopterin-guanine dinucleotide synthase</fullName>
        <shortName evidence="8">MGD synthase</shortName>
    </alternativeName>
</protein>
<feature type="binding site" evidence="8">
    <location>
        <position position="77"/>
    </location>
    <ligand>
        <name>GTP</name>
        <dbReference type="ChEBI" id="CHEBI:37565"/>
    </ligand>
</feature>
<feature type="binding site" evidence="8">
    <location>
        <begin position="13"/>
        <end position="15"/>
    </location>
    <ligand>
        <name>GTP</name>
        <dbReference type="ChEBI" id="CHEBI:37565"/>
    </ligand>
</feature>
<evidence type="ECO:0000256" key="6">
    <source>
        <dbReference type="ARBA" id="ARBA00023134"/>
    </source>
</evidence>
<dbReference type="InterPro" id="IPR025877">
    <property type="entry name" value="MobA-like_NTP_Trfase"/>
</dbReference>
<dbReference type="Gene3D" id="3.90.550.10">
    <property type="entry name" value="Spore Coat Polysaccharide Biosynthesis Protein SpsA, Chain A"/>
    <property type="match status" value="1"/>
</dbReference>
<dbReference type="OrthoDB" id="28434at2157"/>
<feature type="binding site" evidence="8">
    <location>
        <position position="26"/>
    </location>
    <ligand>
        <name>GTP</name>
        <dbReference type="ChEBI" id="CHEBI:37565"/>
    </ligand>
</feature>
<evidence type="ECO:0000256" key="3">
    <source>
        <dbReference type="ARBA" id="ARBA00022723"/>
    </source>
</evidence>
<keyword evidence="2 8" id="KW-0808">Transferase</keyword>
<evidence type="ECO:0000256" key="8">
    <source>
        <dbReference type="HAMAP-Rule" id="MF_00316"/>
    </source>
</evidence>
<gene>
    <name evidence="8" type="primary">mobA</name>
    <name evidence="10" type="ORF">GJR99_16745</name>
</gene>
<feature type="domain" description="MobA-like NTP transferase" evidence="9">
    <location>
        <begin position="10"/>
        <end position="169"/>
    </location>
</feature>
<dbReference type="GO" id="GO:0061603">
    <property type="term" value="F:molybdenum cofactor guanylyltransferase activity"/>
    <property type="evidence" value="ECO:0007669"/>
    <property type="project" value="UniProtKB-EC"/>
</dbReference>
<evidence type="ECO:0000256" key="4">
    <source>
        <dbReference type="ARBA" id="ARBA00022741"/>
    </source>
</evidence>
<feature type="binding site" evidence="8">
    <location>
        <position position="106"/>
    </location>
    <ligand>
        <name>GTP</name>
        <dbReference type="ChEBI" id="CHEBI:37565"/>
    </ligand>
</feature>
<accession>A0A6A8GEJ9</accession>
<keyword evidence="1 8" id="KW-0963">Cytoplasm</keyword>
<comment type="similarity">
    <text evidence="8">Belongs to the MobA family.</text>
</comment>
<keyword evidence="6 8" id="KW-0342">GTP-binding</keyword>
<dbReference type="GO" id="GO:0046872">
    <property type="term" value="F:metal ion binding"/>
    <property type="evidence" value="ECO:0007669"/>
    <property type="project" value="UniProtKB-KW"/>
</dbReference>
<dbReference type="HAMAP" id="MF_00316">
    <property type="entry name" value="MobA"/>
    <property type="match status" value="1"/>
</dbReference>
<dbReference type="GO" id="GO:0005737">
    <property type="term" value="C:cytoplasm"/>
    <property type="evidence" value="ECO:0007669"/>
    <property type="project" value="UniProtKB-SubCell"/>
</dbReference>
<dbReference type="PANTHER" id="PTHR19136">
    <property type="entry name" value="MOLYBDENUM COFACTOR GUANYLYLTRANSFERASE"/>
    <property type="match status" value="1"/>
</dbReference>
<keyword evidence="3 8" id="KW-0479">Metal-binding</keyword>
<evidence type="ECO:0000259" key="9">
    <source>
        <dbReference type="Pfam" id="PF12804"/>
    </source>
</evidence>
<evidence type="ECO:0000313" key="11">
    <source>
        <dbReference type="Proteomes" id="UP000443423"/>
    </source>
</evidence>
<dbReference type="EMBL" id="WKJQ01000003">
    <property type="protein sequence ID" value="MRW98216.1"/>
    <property type="molecule type" value="Genomic_DNA"/>
</dbReference>
<comment type="domain">
    <text evidence="8">The N-terminal domain determines nucleotide recognition and specific binding, while the C-terminal domain determines the specific binding to the target protein.</text>
</comment>
<dbReference type="CDD" id="cd02503">
    <property type="entry name" value="MobA"/>
    <property type="match status" value="1"/>
</dbReference>
<dbReference type="GO" id="GO:0005525">
    <property type="term" value="F:GTP binding"/>
    <property type="evidence" value="ECO:0007669"/>
    <property type="project" value="UniProtKB-UniRule"/>
</dbReference>
<feature type="binding site" evidence="8">
    <location>
        <position position="106"/>
    </location>
    <ligand>
        <name>Mg(2+)</name>
        <dbReference type="ChEBI" id="CHEBI:18420"/>
    </ligand>
</feature>